<feature type="domain" description="Rieske-like [2Fe-2S]" evidence="5">
    <location>
        <begin position="94"/>
        <end position="208"/>
    </location>
</feature>
<organism evidence="6 7">
    <name type="scientific">Chloropicon roscoffensis</name>
    <dbReference type="NCBI Taxonomy" id="1461544"/>
    <lineage>
        <taxon>Eukaryota</taxon>
        <taxon>Viridiplantae</taxon>
        <taxon>Chlorophyta</taxon>
        <taxon>Chloropicophyceae</taxon>
        <taxon>Chloropicales</taxon>
        <taxon>Chloropicaceae</taxon>
        <taxon>Chloropicon</taxon>
    </lineage>
</organism>
<keyword evidence="4" id="KW-1133">Transmembrane helix</keyword>
<name>A0AAX4P5F3_9CHLO</name>
<dbReference type="PANTHER" id="PTHR43456">
    <property type="entry name" value="RIESKE (2FE-2S) DOMAIN-CONTAINING PROTEIN"/>
    <property type="match status" value="1"/>
</dbReference>
<accession>A0AAX4P5F3</accession>
<feature type="transmembrane region" description="Helical" evidence="4">
    <location>
        <begin position="286"/>
        <end position="308"/>
    </location>
</feature>
<dbReference type="AlphaFoldDB" id="A0AAX4P5F3"/>
<evidence type="ECO:0000256" key="3">
    <source>
        <dbReference type="SAM" id="MobiDB-lite"/>
    </source>
</evidence>
<gene>
    <name evidence="6" type="ORF">HKI87_03g26870</name>
</gene>
<protein>
    <submittedName>
        <fullName evidence="6">Rieske_2 domain-containing protein</fullName>
    </submittedName>
</protein>
<reference evidence="6 7" key="1">
    <citation type="submission" date="2024-03" db="EMBL/GenBank/DDBJ databases">
        <title>Complete genome sequence of the green alga Chloropicon roscoffensis RCC1871.</title>
        <authorList>
            <person name="Lemieux C."/>
            <person name="Pombert J.-F."/>
            <person name="Otis C."/>
            <person name="Turmel M."/>
        </authorList>
    </citation>
    <scope>NUCLEOTIDE SEQUENCE [LARGE SCALE GENOMIC DNA]</scope>
    <source>
        <strain evidence="6 7">RCC1871</strain>
    </source>
</reference>
<feature type="region of interest" description="Disordered" evidence="3">
    <location>
        <begin position="1"/>
        <end position="91"/>
    </location>
</feature>
<dbReference type="InterPro" id="IPR012748">
    <property type="entry name" value="Rieske-like_NirD"/>
</dbReference>
<dbReference type="GO" id="GO:0008942">
    <property type="term" value="F:nitrite reductase [NAD(P)H] activity"/>
    <property type="evidence" value="ECO:0007669"/>
    <property type="project" value="InterPro"/>
</dbReference>
<feature type="compositionally biased region" description="Acidic residues" evidence="3">
    <location>
        <begin position="74"/>
        <end position="86"/>
    </location>
</feature>
<proteinExistence type="predicted"/>
<dbReference type="SUPFAM" id="SSF50022">
    <property type="entry name" value="ISP domain"/>
    <property type="match status" value="1"/>
</dbReference>
<evidence type="ECO:0000256" key="2">
    <source>
        <dbReference type="ARBA" id="ARBA00023063"/>
    </source>
</evidence>
<dbReference type="GO" id="GO:0042128">
    <property type="term" value="P:nitrate assimilation"/>
    <property type="evidence" value="ECO:0007669"/>
    <property type="project" value="UniProtKB-KW"/>
</dbReference>
<sequence>MSSASHLRARIAARAGASAAPTLLPARQRVGAGCGRRRPQRQGETPRGQAPTWVAYSTEAEAGSSKGADPQAAVEEESVEAPEPEPELPPLGPEYIPVLSLSELPKGTRKQVTVDNKEVMLFWYRKELRAIEAKSTAEAFYSEGFLNAKFTQDYGIVCPTTASVFSIVDGSILDWYPSNPVLRQLTPKDTCRPIEVYDVQERGGVLHVNPAGSLEDWQPESGLRSDFTMPGAVGTAKGGSDTSVENNNVYGVEPKMYIEGTDPDASPNLEDEATTSAVKNVSPATLVAGIVAIGIVAVAGTGVCVFYQNWVGLAVFWLLGISAVGYTAQTLTNFGADDSTNRM</sequence>
<keyword evidence="2" id="KW-0534">Nitrate assimilation</keyword>
<dbReference type="GO" id="GO:0051537">
    <property type="term" value="F:2 iron, 2 sulfur cluster binding"/>
    <property type="evidence" value="ECO:0007669"/>
    <property type="project" value="InterPro"/>
</dbReference>
<evidence type="ECO:0000256" key="4">
    <source>
        <dbReference type="SAM" id="Phobius"/>
    </source>
</evidence>
<evidence type="ECO:0000313" key="7">
    <source>
        <dbReference type="Proteomes" id="UP001472866"/>
    </source>
</evidence>
<dbReference type="EMBL" id="CP151503">
    <property type="protein sequence ID" value="WZN61153.1"/>
    <property type="molecule type" value="Genomic_DNA"/>
</dbReference>
<dbReference type="PANTHER" id="PTHR43456:SF2">
    <property type="entry name" value="RIESKE (2FE-2S) DOMAIN-CONTAINING PROTEIN"/>
    <property type="match status" value="1"/>
</dbReference>
<keyword evidence="4" id="KW-0472">Membrane</keyword>
<keyword evidence="1" id="KW-0560">Oxidoreductase</keyword>
<dbReference type="Pfam" id="PF13806">
    <property type="entry name" value="Rieske_2"/>
    <property type="match status" value="1"/>
</dbReference>
<feature type="compositionally biased region" description="Low complexity" evidence="3">
    <location>
        <begin position="10"/>
        <end position="20"/>
    </location>
</feature>
<dbReference type="Proteomes" id="UP001472866">
    <property type="component" value="Chromosome 03"/>
</dbReference>
<feature type="transmembrane region" description="Helical" evidence="4">
    <location>
        <begin position="314"/>
        <end position="336"/>
    </location>
</feature>
<dbReference type="InterPro" id="IPR036922">
    <property type="entry name" value="Rieske_2Fe-2S_sf"/>
</dbReference>
<keyword evidence="7" id="KW-1185">Reference proteome</keyword>
<evidence type="ECO:0000259" key="5">
    <source>
        <dbReference type="Pfam" id="PF13806"/>
    </source>
</evidence>
<keyword evidence="4" id="KW-0812">Transmembrane</keyword>
<evidence type="ECO:0000313" key="6">
    <source>
        <dbReference type="EMBL" id="WZN61153.1"/>
    </source>
</evidence>
<dbReference type="Gene3D" id="2.102.10.10">
    <property type="entry name" value="Rieske [2Fe-2S] iron-sulphur domain"/>
    <property type="match status" value="1"/>
</dbReference>
<evidence type="ECO:0000256" key="1">
    <source>
        <dbReference type="ARBA" id="ARBA00023002"/>
    </source>
</evidence>